<reference evidence="1" key="1">
    <citation type="journal article" date="2019" name="bioRxiv">
        <title>The Genome of the Zebra Mussel, Dreissena polymorpha: A Resource for Invasive Species Research.</title>
        <authorList>
            <person name="McCartney M.A."/>
            <person name="Auch B."/>
            <person name="Kono T."/>
            <person name="Mallez S."/>
            <person name="Zhang Y."/>
            <person name="Obille A."/>
            <person name="Becker A."/>
            <person name="Abrahante J.E."/>
            <person name="Garbe J."/>
            <person name="Badalamenti J.P."/>
            <person name="Herman A."/>
            <person name="Mangelson H."/>
            <person name="Liachko I."/>
            <person name="Sullivan S."/>
            <person name="Sone E.D."/>
            <person name="Koren S."/>
            <person name="Silverstein K.A.T."/>
            <person name="Beckman K.B."/>
            <person name="Gohl D.M."/>
        </authorList>
    </citation>
    <scope>NUCLEOTIDE SEQUENCE</scope>
    <source>
        <strain evidence="1">Duluth1</strain>
        <tissue evidence="1">Whole animal</tissue>
    </source>
</reference>
<sequence length="70" mass="7529">MAVLNNIPVHALNYLSAADYVSDWVPIEAHDPTQAVLTFPHGLGEVPLLVDVSVKSTNGPNKDFIFQAIG</sequence>
<evidence type="ECO:0000313" key="2">
    <source>
        <dbReference type="Proteomes" id="UP000828390"/>
    </source>
</evidence>
<comment type="caution">
    <text evidence="1">The sequence shown here is derived from an EMBL/GenBank/DDBJ whole genome shotgun (WGS) entry which is preliminary data.</text>
</comment>
<proteinExistence type="predicted"/>
<dbReference type="EMBL" id="JAIWYP010000014">
    <property type="protein sequence ID" value="KAH3707384.1"/>
    <property type="molecule type" value="Genomic_DNA"/>
</dbReference>
<name>A0A9D3YZP1_DREPO</name>
<organism evidence="1 2">
    <name type="scientific">Dreissena polymorpha</name>
    <name type="common">Zebra mussel</name>
    <name type="synonym">Mytilus polymorpha</name>
    <dbReference type="NCBI Taxonomy" id="45954"/>
    <lineage>
        <taxon>Eukaryota</taxon>
        <taxon>Metazoa</taxon>
        <taxon>Spiralia</taxon>
        <taxon>Lophotrochozoa</taxon>
        <taxon>Mollusca</taxon>
        <taxon>Bivalvia</taxon>
        <taxon>Autobranchia</taxon>
        <taxon>Heteroconchia</taxon>
        <taxon>Euheterodonta</taxon>
        <taxon>Imparidentia</taxon>
        <taxon>Neoheterodontei</taxon>
        <taxon>Myida</taxon>
        <taxon>Dreissenoidea</taxon>
        <taxon>Dreissenidae</taxon>
        <taxon>Dreissena</taxon>
    </lineage>
</organism>
<dbReference type="Proteomes" id="UP000828390">
    <property type="component" value="Unassembled WGS sequence"/>
</dbReference>
<keyword evidence="2" id="KW-1185">Reference proteome</keyword>
<dbReference type="AlphaFoldDB" id="A0A9D3YZP1"/>
<evidence type="ECO:0000313" key="1">
    <source>
        <dbReference type="EMBL" id="KAH3707384.1"/>
    </source>
</evidence>
<gene>
    <name evidence="1" type="ORF">DPMN_066788</name>
</gene>
<reference evidence="1" key="2">
    <citation type="submission" date="2020-11" db="EMBL/GenBank/DDBJ databases">
        <authorList>
            <person name="McCartney M.A."/>
            <person name="Auch B."/>
            <person name="Kono T."/>
            <person name="Mallez S."/>
            <person name="Becker A."/>
            <person name="Gohl D.M."/>
            <person name="Silverstein K.A.T."/>
            <person name="Koren S."/>
            <person name="Bechman K.B."/>
            <person name="Herman A."/>
            <person name="Abrahante J.E."/>
            <person name="Garbe J."/>
        </authorList>
    </citation>
    <scope>NUCLEOTIDE SEQUENCE</scope>
    <source>
        <strain evidence="1">Duluth1</strain>
        <tissue evidence="1">Whole animal</tissue>
    </source>
</reference>
<protein>
    <submittedName>
        <fullName evidence="1">Uncharacterized protein</fullName>
    </submittedName>
</protein>
<accession>A0A9D3YZP1</accession>